<gene>
    <name evidence="7" type="ORF">RHAB15C_0000587</name>
</gene>
<dbReference type="PANTHER" id="PTHR42839:SF2">
    <property type="entry name" value="ISOCHORISMATE SYNTHASE ENTC"/>
    <property type="match status" value="1"/>
</dbReference>
<keyword evidence="8" id="KW-1185">Reference proteome</keyword>
<organism evidence="7 8">
    <name type="scientific">Candidatus Rhabdochlamydia porcellionis</name>
    <dbReference type="NCBI Taxonomy" id="225148"/>
    <lineage>
        <taxon>Bacteria</taxon>
        <taxon>Pseudomonadati</taxon>
        <taxon>Chlamydiota</taxon>
        <taxon>Chlamydiia</taxon>
        <taxon>Parachlamydiales</taxon>
        <taxon>Candidatus Rhabdochlamydiaceae</taxon>
        <taxon>Candidatus Rhabdochlamydia</taxon>
    </lineage>
</organism>
<evidence type="ECO:0000256" key="3">
    <source>
        <dbReference type="ARBA" id="ARBA00012824"/>
    </source>
</evidence>
<dbReference type="EC" id="5.4.4.2" evidence="3"/>
<accession>A0ABX8YZB7</accession>
<protein>
    <recommendedName>
        <fullName evidence="3">isochorismate synthase</fullName>
        <ecNumber evidence="3">5.4.4.2</ecNumber>
    </recommendedName>
    <alternativeName>
        <fullName evidence="5">Isochorismate mutase</fullName>
    </alternativeName>
</protein>
<dbReference type="InterPro" id="IPR004561">
    <property type="entry name" value="IsoChor_synthase"/>
</dbReference>
<evidence type="ECO:0000256" key="5">
    <source>
        <dbReference type="ARBA" id="ARBA00041564"/>
    </source>
</evidence>
<evidence type="ECO:0000259" key="6">
    <source>
        <dbReference type="Pfam" id="PF00425"/>
    </source>
</evidence>
<dbReference type="InterPro" id="IPR005801">
    <property type="entry name" value="ADC_synthase"/>
</dbReference>
<reference evidence="7 8" key="2">
    <citation type="submission" date="2021-05" db="EMBL/GenBank/DDBJ databases">
        <title>Ecology and evolution of chlamydial symbionts of arthropods.</title>
        <authorList>
            <person name="Halter T."/>
            <person name="Sixt B.S."/>
            <person name="Toenshoff E.R."/>
            <person name="Koestlbacher S."/>
            <person name="Schulz F."/>
            <person name="Kostanjsek R."/>
            <person name="Collingro A."/>
            <person name="Hendrickx F."/>
            <person name="Horn M."/>
        </authorList>
    </citation>
    <scope>NUCLEOTIDE SEQUENCE [LARGE SCALE GENOMIC DNA]</scope>
    <source>
        <strain evidence="7 8">15C</strain>
    </source>
</reference>
<dbReference type="EMBL" id="CP075585">
    <property type="protein sequence ID" value="QZA58709.1"/>
    <property type="molecule type" value="Genomic_DNA"/>
</dbReference>
<evidence type="ECO:0000313" key="7">
    <source>
        <dbReference type="EMBL" id="QZA58709.1"/>
    </source>
</evidence>
<dbReference type="InterPro" id="IPR015890">
    <property type="entry name" value="Chorismate_C"/>
</dbReference>
<dbReference type="NCBIfam" id="TIGR00543">
    <property type="entry name" value="isochor_syn"/>
    <property type="match status" value="1"/>
</dbReference>
<proteinExistence type="inferred from homology"/>
<evidence type="ECO:0000256" key="2">
    <source>
        <dbReference type="ARBA" id="ARBA00005297"/>
    </source>
</evidence>
<dbReference type="SUPFAM" id="SSF56322">
    <property type="entry name" value="ADC synthase"/>
    <property type="match status" value="1"/>
</dbReference>
<evidence type="ECO:0000256" key="1">
    <source>
        <dbReference type="ARBA" id="ARBA00000799"/>
    </source>
</evidence>
<dbReference type="Proteomes" id="UP000822862">
    <property type="component" value="Chromosome"/>
</dbReference>
<evidence type="ECO:0000313" key="8">
    <source>
        <dbReference type="Proteomes" id="UP000822862"/>
    </source>
</evidence>
<dbReference type="GO" id="GO:0008909">
    <property type="term" value="F:isochorismate synthase activity"/>
    <property type="evidence" value="ECO:0007669"/>
    <property type="project" value="UniProtKB-EC"/>
</dbReference>
<dbReference type="RefSeq" id="WP_194845702.1">
    <property type="nucleotide sequence ID" value="NZ_CP075585.1"/>
</dbReference>
<reference evidence="7 8" key="1">
    <citation type="submission" date="2020-01" db="EMBL/GenBank/DDBJ databases">
        <authorList>
            <person name="Sixt B."/>
            <person name="Schulz F."/>
            <person name="Kostanjsek R."/>
            <person name="Koestlbacher S."/>
            <person name="Collingro A."/>
            <person name="Toenshoff E."/>
            <person name="Horn M."/>
        </authorList>
    </citation>
    <scope>NUCLEOTIDE SEQUENCE [LARGE SCALE GENOMIC DNA]</scope>
    <source>
        <strain evidence="7 8">15C</strain>
    </source>
</reference>
<keyword evidence="4 7" id="KW-0413">Isomerase</keyword>
<dbReference type="Pfam" id="PF00425">
    <property type="entry name" value="Chorismate_bind"/>
    <property type="match status" value="1"/>
</dbReference>
<dbReference type="Gene3D" id="3.60.120.10">
    <property type="entry name" value="Anthranilate synthase"/>
    <property type="match status" value="1"/>
</dbReference>
<evidence type="ECO:0000256" key="4">
    <source>
        <dbReference type="ARBA" id="ARBA00023235"/>
    </source>
</evidence>
<name>A0ABX8YZB7_9BACT</name>
<sequence length="400" mass="45172">MRTFFVNNTSFTYDSCLLDFSYLSNISWLASQDIYPKVYWKDKYTKTTRMALGSLLCYSNIPHIEQTENMDLRFFGGIHFPGSAWGEELPSTQFWLPRFEIVQTDDKITLIAHYINQNPDFLVFREFKPENSIEQVTPCVKISHLPSWTEWKKNVEHVLSIKGLEKIVLARQTQFTTTPAWPLLQALEKKAEAATCFAFQFSKDSTFLGATPETLFHRKKNAVFSEAIAGTRPRGINENELAHELKSSAKDNREFNFVKKFIEQALLPLSSQLNWQKDQILHTTSVQHLYNKAMATLTSNCTDQKLLAALHPTPAVCGTPTQKALKLLKSLEPFPRGWYSGAIGWLGTKGADIAVGIRSALVTSSCLQVFAGAGIVQGSNPLKEWEELEDKTAAFCKILS</sequence>
<dbReference type="PANTHER" id="PTHR42839">
    <property type="entry name" value="ISOCHORISMATE SYNTHASE ENTC"/>
    <property type="match status" value="1"/>
</dbReference>
<comment type="catalytic activity">
    <reaction evidence="1">
        <text>chorismate = isochorismate</text>
        <dbReference type="Rhea" id="RHEA:18985"/>
        <dbReference type="ChEBI" id="CHEBI:29748"/>
        <dbReference type="ChEBI" id="CHEBI:29780"/>
        <dbReference type="EC" id="5.4.4.2"/>
    </reaction>
</comment>
<comment type="similarity">
    <text evidence="2">Belongs to the isochorismate synthase family.</text>
</comment>
<feature type="domain" description="Chorismate-utilising enzyme C-terminal" evidence="6">
    <location>
        <begin position="154"/>
        <end position="391"/>
    </location>
</feature>